<keyword evidence="1" id="KW-0560">Oxidoreductase</keyword>
<gene>
    <name evidence="3" type="ORF">SAMN05660493_00488</name>
</gene>
<accession>A0A1U7PV46</accession>
<dbReference type="AlphaFoldDB" id="A0A1U7PV46"/>
<evidence type="ECO:0000313" key="4">
    <source>
        <dbReference type="Proteomes" id="UP000187261"/>
    </source>
</evidence>
<name>A0A1U7PV46_9FLAO</name>
<dbReference type="STRING" id="1121284.SAMN05660493_00488"/>
<dbReference type="Pfam" id="PF00171">
    <property type="entry name" value="Aldedh"/>
    <property type="match status" value="1"/>
</dbReference>
<feature type="domain" description="Aldehyde dehydrogenase" evidence="2">
    <location>
        <begin position="4"/>
        <end position="425"/>
    </location>
</feature>
<protein>
    <submittedName>
        <fullName evidence="3">Succinate-semialdehyde dehydrogenase / glutarate-semialdehyde dehydrogenase</fullName>
    </submittedName>
</protein>
<dbReference type="SUPFAM" id="SSF53720">
    <property type="entry name" value="ALDH-like"/>
    <property type="match status" value="1"/>
</dbReference>
<dbReference type="PROSITE" id="PS00070">
    <property type="entry name" value="ALDEHYDE_DEHYDR_CYS"/>
    <property type="match status" value="1"/>
</dbReference>
<organism evidence="3 4">
    <name type="scientific">Epilithonimonas bovis DSM 19482</name>
    <dbReference type="NCBI Taxonomy" id="1121284"/>
    <lineage>
        <taxon>Bacteria</taxon>
        <taxon>Pseudomonadati</taxon>
        <taxon>Bacteroidota</taxon>
        <taxon>Flavobacteriia</taxon>
        <taxon>Flavobacteriales</taxon>
        <taxon>Weeksellaceae</taxon>
        <taxon>Chryseobacterium group</taxon>
        <taxon>Epilithonimonas</taxon>
    </lineage>
</organism>
<dbReference type="InterPro" id="IPR016163">
    <property type="entry name" value="Ald_DH_C"/>
</dbReference>
<dbReference type="InterPro" id="IPR016160">
    <property type="entry name" value="Ald_DH_CS_CYS"/>
</dbReference>
<dbReference type="InterPro" id="IPR016161">
    <property type="entry name" value="Ald_DH/histidinol_DH"/>
</dbReference>
<evidence type="ECO:0000256" key="1">
    <source>
        <dbReference type="ARBA" id="ARBA00023002"/>
    </source>
</evidence>
<dbReference type="PANTHER" id="PTHR43217">
    <property type="entry name" value="SUCCINATE SEMIALDEHYDE DEHYDROGENASE [NAD(P)+] SAD"/>
    <property type="match status" value="1"/>
</dbReference>
<dbReference type="InterPro" id="IPR047110">
    <property type="entry name" value="GABD/Sad-like"/>
</dbReference>
<keyword evidence="4" id="KW-1185">Reference proteome</keyword>
<evidence type="ECO:0000259" key="2">
    <source>
        <dbReference type="Pfam" id="PF00171"/>
    </source>
</evidence>
<dbReference type="EMBL" id="FTPU01000003">
    <property type="protein sequence ID" value="SIT95822.1"/>
    <property type="molecule type" value="Genomic_DNA"/>
</dbReference>
<reference evidence="4" key="1">
    <citation type="submission" date="2016-10" db="EMBL/GenBank/DDBJ databases">
        <authorList>
            <person name="Varghese N."/>
            <person name="Submissions S."/>
        </authorList>
    </citation>
    <scope>NUCLEOTIDE SEQUENCE [LARGE SCALE GENOMIC DNA]</scope>
    <source>
        <strain evidence="4">DSM 19482</strain>
    </source>
</reference>
<dbReference type="InterPro" id="IPR015590">
    <property type="entry name" value="Aldehyde_DH_dom"/>
</dbReference>
<evidence type="ECO:0000313" key="3">
    <source>
        <dbReference type="EMBL" id="SIT95822.1"/>
    </source>
</evidence>
<dbReference type="Gene3D" id="3.40.605.10">
    <property type="entry name" value="Aldehyde Dehydrogenase, Chain A, domain 1"/>
    <property type="match status" value="1"/>
</dbReference>
<dbReference type="PANTHER" id="PTHR43217:SF1">
    <property type="entry name" value="SUCCINATE SEMIALDEHYDE DEHYDROGENASE [NAD(P)+] SAD"/>
    <property type="match status" value="1"/>
</dbReference>
<dbReference type="GO" id="GO:0004777">
    <property type="term" value="F:succinate-semialdehyde dehydrogenase (NAD+) activity"/>
    <property type="evidence" value="ECO:0007669"/>
    <property type="project" value="TreeGrafter"/>
</dbReference>
<proteinExistence type="predicted"/>
<dbReference type="InterPro" id="IPR016162">
    <property type="entry name" value="Ald_DH_N"/>
</dbReference>
<dbReference type="OrthoDB" id="9762913at2"/>
<dbReference type="Proteomes" id="UP000187261">
    <property type="component" value="Unassembled WGS sequence"/>
</dbReference>
<sequence length="429" mass="47188">MNLSKNINSAHQTFLDWKKVPFGERQKLLLKLADVLDKNKEDYAKIITTEMHKPITQSVAEIEKSAGMIRYYAKADNVLKPEKIKTEFDVSEVHYDALGIILGVMPWNFPFWQVLRFAIPAILAGNVVLLKHASICFGSGDAIEKAFSDAGFPKFIFQNLRIGHDDIKTILENPYVRGVSLTGSEKAGASVAALAGKSIKKSVLELGGSDAFIVLEDADLEKAAKDGAAAKLQNTGQVCNAAKRFIVHQSIEKAFVPQFIEVYNSYQPADPLKKDTKLGKMARPDLADELEAQYKKAQRHGAEVVLALERIDDSTFRPGIIKVEEGNPILKEELFGPLAILMIGKNDEDILKLANDIPFGLGNAVWTKDKKRAQFFIENLESGTVSVNKSTSSDIRLPFGGAKASGYGVELSLHAIKEFTQIKTVVGNI</sequence>
<dbReference type="Gene3D" id="3.40.309.10">
    <property type="entry name" value="Aldehyde Dehydrogenase, Chain A, domain 2"/>
    <property type="match status" value="1"/>
</dbReference>
<dbReference type="RefSeq" id="WP_076781897.1">
    <property type="nucleotide sequence ID" value="NZ_FTPU01000003.1"/>
</dbReference>